<dbReference type="EMBL" id="KV441555">
    <property type="protein sequence ID" value="OAG03106.1"/>
    <property type="molecule type" value="Genomic_DNA"/>
</dbReference>
<evidence type="ECO:0000313" key="1">
    <source>
        <dbReference type="EMBL" id="OAG03106.1"/>
    </source>
</evidence>
<dbReference type="AlphaFoldDB" id="A0A177C6S8"/>
<organism evidence="1 2">
    <name type="scientific">Paraphaeosphaeria sporulosa</name>
    <dbReference type="NCBI Taxonomy" id="1460663"/>
    <lineage>
        <taxon>Eukaryota</taxon>
        <taxon>Fungi</taxon>
        <taxon>Dikarya</taxon>
        <taxon>Ascomycota</taxon>
        <taxon>Pezizomycotina</taxon>
        <taxon>Dothideomycetes</taxon>
        <taxon>Pleosporomycetidae</taxon>
        <taxon>Pleosporales</taxon>
        <taxon>Massarineae</taxon>
        <taxon>Didymosphaeriaceae</taxon>
        <taxon>Paraphaeosphaeria</taxon>
    </lineage>
</organism>
<name>A0A177C6S8_9PLEO</name>
<dbReference type="RefSeq" id="XP_018033471.1">
    <property type="nucleotide sequence ID" value="XM_018187951.1"/>
</dbReference>
<proteinExistence type="predicted"/>
<dbReference type="GeneID" id="28771437"/>
<evidence type="ECO:0000313" key="2">
    <source>
        <dbReference type="Proteomes" id="UP000077069"/>
    </source>
</evidence>
<reference evidence="1 2" key="1">
    <citation type="submission" date="2016-05" db="EMBL/GenBank/DDBJ databases">
        <title>Comparative analysis of secretome profiles of manganese(II)-oxidizing ascomycete fungi.</title>
        <authorList>
            <consortium name="DOE Joint Genome Institute"/>
            <person name="Zeiner C.A."/>
            <person name="Purvine S.O."/>
            <person name="Zink E.M."/>
            <person name="Wu S."/>
            <person name="Pasa-Tolic L."/>
            <person name="Chaput D.L."/>
            <person name="Haridas S."/>
            <person name="Grigoriev I.V."/>
            <person name="Santelli C.M."/>
            <person name="Hansel C.M."/>
        </authorList>
    </citation>
    <scope>NUCLEOTIDE SEQUENCE [LARGE SCALE GENOMIC DNA]</scope>
    <source>
        <strain evidence="1 2">AP3s5-JAC2a</strain>
    </source>
</reference>
<accession>A0A177C6S8</accession>
<sequence>MYLLSYTLLLHVREESGYTAGRRLGLHSQPRKPAWDFLYRCCKPQAYDPEAKHGPRREDACSGALGGAYSLSKVAVQRGRDAGISASNSSRSLARVTGLLRGDPIALALEGSLYLELTSPQHHGRKPSFGSSATVFAVSDHLSWWEMKWGRAGNGKRILPSEFDLKILLPGAAQHGLWIRLDDGLEAVRPS</sequence>
<keyword evidence="2" id="KW-1185">Reference proteome</keyword>
<dbReference type="Proteomes" id="UP000077069">
    <property type="component" value="Unassembled WGS sequence"/>
</dbReference>
<dbReference type="InParanoid" id="A0A177C6S8"/>
<protein>
    <submittedName>
        <fullName evidence="1">Uncharacterized protein</fullName>
    </submittedName>
</protein>
<gene>
    <name evidence="1" type="ORF">CC84DRAFT_958042</name>
</gene>